<dbReference type="PANTHER" id="PTHR35908:SF1">
    <property type="entry name" value="CONSERVED PROTEIN"/>
    <property type="match status" value="1"/>
</dbReference>
<keyword evidence="3" id="KW-1185">Reference proteome</keyword>
<evidence type="ECO:0000313" key="2">
    <source>
        <dbReference type="EMBL" id="GAA2087513.1"/>
    </source>
</evidence>
<dbReference type="Pfam" id="PF18029">
    <property type="entry name" value="Glyoxalase_6"/>
    <property type="match status" value="1"/>
</dbReference>
<dbReference type="InterPro" id="IPR041581">
    <property type="entry name" value="Glyoxalase_6"/>
</dbReference>
<accession>A0ABP5HYM0</accession>
<dbReference type="PROSITE" id="PS51819">
    <property type="entry name" value="VOC"/>
    <property type="match status" value="1"/>
</dbReference>
<comment type="caution">
    <text evidence="2">The sequence shown here is derived from an EMBL/GenBank/DDBJ whole genome shotgun (WGS) entry which is preliminary data.</text>
</comment>
<dbReference type="InterPro" id="IPR037523">
    <property type="entry name" value="VOC_core"/>
</dbReference>
<protein>
    <submittedName>
        <fullName evidence="2">VOC family protein</fullName>
    </submittedName>
</protein>
<dbReference type="CDD" id="cd06587">
    <property type="entry name" value="VOC"/>
    <property type="match status" value="1"/>
</dbReference>
<feature type="domain" description="VOC" evidence="1">
    <location>
        <begin position="23"/>
        <end position="146"/>
    </location>
</feature>
<evidence type="ECO:0000313" key="3">
    <source>
        <dbReference type="Proteomes" id="UP001500984"/>
    </source>
</evidence>
<dbReference type="PANTHER" id="PTHR35908">
    <property type="entry name" value="HYPOTHETICAL FUSION PROTEIN"/>
    <property type="match status" value="1"/>
</dbReference>
<gene>
    <name evidence="2" type="ORF">GCM10009823_01920</name>
</gene>
<dbReference type="SUPFAM" id="SSF54593">
    <property type="entry name" value="Glyoxalase/Bleomycin resistance protein/Dihydroxybiphenyl dioxygenase"/>
    <property type="match status" value="1"/>
</dbReference>
<sequence length="146" mass="15514">MQLPFRTPAPGSTLIAMSASIQTTKHVFALDCPDAAALGAFYARLLGWRTRSSEDDPGWVSVVPPAGSENGSEIACQQIEGYRSPDWPTGPVPQQAHLDFYVESIAEAAPLAEAAGATKHPAQPSEDGSFMVFLDPAGHPFCLCEN</sequence>
<reference evidence="3" key="1">
    <citation type="journal article" date="2019" name="Int. J. Syst. Evol. Microbiol.">
        <title>The Global Catalogue of Microorganisms (GCM) 10K type strain sequencing project: providing services to taxonomists for standard genome sequencing and annotation.</title>
        <authorList>
            <consortium name="The Broad Institute Genomics Platform"/>
            <consortium name="The Broad Institute Genome Sequencing Center for Infectious Disease"/>
            <person name="Wu L."/>
            <person name="Ma J."/>
        </authorList>
    </citation>
    <scope>NUCLEOTIDE SEQUENCE [LARGE SCALE GENOMIC DNA]</scope>
    <source>
        <strain evidence="3">JCM 15900</strain>
    </source>
</reference>
<name>A0ABP5HYM0_9MICO</name>
<dbReference type="InterPro" id="IPR029068">
    <property type="entry name" value="Glyas_Bleomycin-R_OHBP_Dase"/>
</dbReference>
<proteinExistence type="predicted"/>
<evidence type="ECO:0000259" key="1">
    <source>
        <dbReference type="PROSITE" id="PS51819"/>
    </source>
</evidence>
<organism evidence="2 3">
    <name type="scientific">Brevibacterium salitolerans</name>
    <dbReference type="NCBI Taxonomy" id="1403566"/>
    <lineage>
        <taxon>Bacteria</taxon>
        <taxon>Bacillati</taxon>
        <taxon>Actinomycetota</taxon>
        <taxon>Actinomycetes</taxon>
        <taxon>Micrococcales</taxon>
        <taxon>Brevibacteriaceae</taxon>
        <taxon>Brevibacterium</taxon>
    </lineage>
</organism>
<dbReference type="EMBL" id="BAAAPZ010000002">
    <property type="protein sequence ID" value="GAA2087513.1"/>
    <property type="molecule type" value="Genomic_DNA"/>
</dbReference>
<dbReference type="Gene3D" id="3.10.180.10">
    <property type="entry name" value="2,3-Dihydroxybiphenyl 1,2-Dioxygenase, domain 1"/>
    <property type="match status" value="1"/>
</dbReference>
<dbReference type="Proteomes" id="UP001500984">
    <property type="component" value="Unassembled WGS sequence"/>
</dbReference>